<feature type="compositionally biased region" description="Basic and acidic residues" evidence="1">
    <location>
        <begin position="199"/>
        <end position="219"/>
    </location>
</feature>
<gene>
    <name evidence="4" type="ORF">QTO34_000189</name>
</gene>
<evidence type="ECO:0000313" key="4">
    <source>
        <dbReference type="EMBL" id="KAK1346335.1"/>
    </source>
</evidence>
<protein>
    <recommendedName>
        <fullName evidence="3">LEM domain-containing protein</fullName>
    </recommendedName>
</protein>
<dbReference type="Pfam" id="PF03020">
    <property type="entry name" value="LEM"/>
    <property type="match status" value="1"/>
</dbReference>
<feature type="compositionally biased region" description="Pro residues" evidence="1">
    <location>
        <begin position="184"/>
        <end position="194"/>
    </location>
</feature>
<dbReference type="PANTHER" id="PTHR15171:SF2">
    <property type="entry name" value="EMERIN"/>
    <property type="match status" value="1"/>
</dbReference>
<keyword evidence="2" id="KW-0472">Membrane</keyword>
<proteinExistence type="predicted"/>
<keyword evidence="5" id="KW-1185">Reference proteome</keyword>
<organism evidence="4 5">
    <name type="scientific">Cnephaeus nilssonii</name>
    <name type="common">Northern bat</name>
    <name type="synonym">Eptesicus nilssonii</name>
    <dbReference type="NCBI Taxonomy" id="3371016"/>
    <lineage>
        <taxon>Eukaryota</taxon>
        <taxon>Metazoa</taxon>
        <taxon>Chordata</taxon>
        <taxon>Craniata</taxon>
        <taxon>Vertebrata</taxon>
        <taxon>Euteleostomi</taxon>
        <taxon>Mammalia</taxon>
        <taxon>Eutheria</taxon>
        <taxon>Laurasiatheria</taxon>
        <taxon>Chiroptera</taxon>
        <taxon>Yangochiroptera</taxon>
        <taxon>Vespertilionidae</taxon>
        <taxon>Cnephaeus</taxon>
    </lineage>
</organism>
<evidence type="ECO:0000313" key="5">
    <source>
        <dbReference type="Proteomes" id="UP001177744"/>
    </source>
</evidence>
<dbReference type="AlphaFoldDB" id="A0AA40LUF5"/>
<evidence type="ECO:0000256" key="1">
    <source>
        <dbReference type="SAM" id="MobiDB-lite"/>
    </source>
</evidence>
<reference evidence="4" key="1">
    <citation type="submission" date="2023-06" db="EMBL/GenBank/DDBJ databases">
        <title>Reference genome for the Northern bat (Eptesicus nilssonii), a most northern bat species.</title>
        <authorList>
            <person name="Laine V.N."/>
            <person name="Pulliainen A.T."/>
            <person name="Lilley T.M."/>
        </authorList>
    </citation>
    <scope>NUCLEOTIDE SEQUENCE</scope>
    <source>
        <strain evidence="4">BLF_Eptnil</strain>
        <tissue evidence="4">Kidney</tissue>
    </source>
</reference>
<feature type="compositionally biased region" description="Low complexity" evidence="1">
    <location>
        <begin position="53"/>
        <end position="72"/>
    </location>
</feature>
<dbReference type="EMBL" id="JAULJE010000001">
    <property type="protein sequence ID" value="KAK1346335.1"/>
    <property type="molecule type" value="Genomic_DNA"/>
</dbReference>
<dbReference type="PANTHER" id="PTHR15171">
    <property type="entry name" value="EMERIN"/>
    <property type="match status" value="1"/>
</dbReference>
<evidence type="ECO:0000259" key="3">
    <source>
        <dbReference type="PROSITE" id="PS50954"/>
    </source>
</evidence>
<dbReference type="Gene3D" id="1.10.720.40">
    <property type="match status" value="1"/>
</dbReference>
<feature type="domain" description="LEM" evidence="3">
    <location>
        <begin position="1"/>
        <end position="45"/>
    </location>
</feature>
<dbReference type="GO" id="GO:0005635">
    <property type="term" value="C:nuclear envelope"/>
    <property type="evidence" value="ECO:0007669"/>
    <property type="project" value="InterPro"/>
</dbReference>
<dbReference type="FunFam" id="1.10.720.40:FF:000001">
    <property type="entry name" value="LEM domain containing 2, isoform CRA_a"/>
    <property type="match status" value="1"/>
</dbReference>
<dbReference type="InterPro" id="IPR035004">
    <property type="entry name" value="Emerin"/>
</dbReference>
<dbReference type="SMART" id="SM00540">
    <property type="entry name" value="LEM"/>
    <property type="match status" value="1"/>
</dbReference>
<dbReference type="Proteomes" id="UP001177744">
    <property type="component" value="Unassembled WGS sequence"/>
</dbReference>
<feature type="region of interest" description="Disordered" evidence="1">
    <location>
        <begin position="184"/>
        <end position="219"/>
    </location>
</feature>
<dbReference type="InterPro" id="IPR034989">
    <property type="entry name" value="LEM_emerin"/>
</dbReference>
<dbReference type="CDD" id="cd12939">
    <property type="entry name" value="LEM_emerin"/>
    <property type="match status" value="1"/>
</dbReference>
<keyword evidence="2" id="KW-0812">Transmembrane</keyword>
<dbReference type="InterPro" id="IPR003887">
    <property type="entry name" value="LEM_dom"/>
</dbReference>
<comment type="caution">
    <text evidence="4">The sequence shown here is derived from an EMBL/GenBank/DDBJ whole genome shotgun (WGS) entry which is preliminary data.</text>
</comment>
<feature type="region of interest" description="Disordered" evidence="1">
    <location>
        <begin position="50"/>
        <end position="73"/>
    </location>
</feature>
<name>A0AA40LUF5_CNENI</name>
<dbReference type="InterPro" id="IPR011015">
    <property type="entry name" value="LEM/LEM-like_dom_sf"/>
</dbReference>
<accession>A0AA40LUF5</accession>
<dbReference type="PROSITE" id="PS50954">
    <property type="entry name" value="LEM"/>
    <property type="match status" value="1"/>
</dbReference>
<feature type="transmembrane region" description="Helical" evidence="2">
    <location>
        <begin position="228"/>
        <end position="243"/>
    </location>
</feature>
<evidence type="ECO:0000256" key="2">
    <source>
        <dbReference type="SAM" id="Phobius"/>
    </source>
</evidence>
<dbReference type="SUPFAM" id="SSF63451">
    <property type="entry name" value="LEM domain"/>
    <property type="match status" value="1"/>
</dbReference>
<sequence length="253" mass="28780">MDDYAVLSDAELAAVLRQYNIPHGPVVGSTRKLYEKKIFEYETQRRRLSPQNSSTSSFSYRLSDSDSASVDSDMYDLPKKEDALLYQSKGYNDDYYEESYMSTRTYGEPDFAGTPKGFRQPAAALADADTFHHQVREDNFFSSDEDGKNRERPVYGRDSAYHSIAHYRPVSNITRSSLGMSYYPPPPPPLPFSGPPSEGEARALEPQKKPECSLGEDRPPPQSELCCIHLIVIFFYLVIYLFFQTEEGRGRES</sequence>
<keyword evidence="2" id="KW-1133">Transmembrane helix</keyword>